<name>A0A0F9KJZ1_9ZZZZ</name>
<accession>A0A0F9KJZ1</accession>
<protein>
    <submittedName>
        <fullName evidence="1">Uncharacterized protein</fullName>
    </submittedName>
</protein>
<evidence type="ECO:0000313" key="1">
    <source>
        <dbReference type="EMBL" id="KKM15600.1"/>
    </source>
</evidence>
<dbReference type="AlphaFoldDB" id="A0A0F9KJZ1"/>
<comment type="caution">
    <text evidence="1">The sequence shown here is derived from an EMBL/GenBank/DDBJ whole genome shotgun (WGS) entry which is preliminary data.</text>
</comment>
<gene>
    <name evidence="1" type="ORF">LCGC14_1694410</name>
</gene>
<proteinExistence type="predicted"/>
<reference evidence="1" key="1">
    <citation type="journal article" date="2015" name="Nature">
        <title>Complex archaea that bridge the gap between prokaryotes and eukaryotes.</title>
        <authorList>
            <person name="Spang A."/>
            <person name="Saw J.H."/>
            <person name="Jorgensen S.L."/>
            <person name="Zaremba-Niedzwiedzka K."/>
            <person name="Martijn J."/>
            <person name="Lind A.E."/>
            <person name="van Eijk R."/>
            <person name="Schleper C."/>
            <person name="Guy L."/>
            <person name="Ettema T.J."/>
        </authorList>
    </citation>
    <scope>NUCLEOTIDE SEQUENCE</scope>
</reference>
<dbReference type="EMBL" id="LAZR01014868">
    <property type="protein sequence ID" value="KKM15600.1"/>
    <property type="molecule type" value="Genomic_DNA"/>
</dbReference>
<sequence length="48" mass="5542">MALMKPIIPLFSDIEFVPPILRPNVGCRFDGFNVKEKIKEIILKTIKK</sequence>
<organism evidence="1">
    <name type="scientific">marine sediment metagenome</name>
    <dbReference type="NCBI Taxonomy" id="412755"/>
    <lineage>
        <taxon>unclassified sequences</taxon>
        <taxon>metagenomes</taxon>
        <taxon>ecological metagenomes</taxon>
    </lineage>
</organism>